<accession>A0A4U7L4U3</accession>
<feature type="region of interest" description="Disordered" evidence="1">
    <location>
        <begin position="16"/>
        <end position="64"/>
    </location>
</feature>
<name>A0A4U7L4U3_9BASI</name>
<evidence type="ECO:0000256" key="1">
    <source>
        <dbReference type="SAM" id="MobiDB-lite"/>
    </source>
</evidence>
<dbReference type="EMBL" id="SRRM01000002">
    <property type="protein sequence ID" value="TKY90462.1"/>
    <property type="molecule type" value="Genomic_DNA"/>
</dbReference>
<feature type="region of interest" description="Disordered" evidence="1">
    <location>
        <begin position="86"/>
        <end position="124"/>
    </location>
</feature>
<feature type="compositionally biased region" description="Basic and acidic residues" evidence="1">
    <location>
        <begin position="86"/>
        <end position="98"/>
    </location>
</feature>
<protein>
    <submittedName>
        <fullName evidence="2">Uncharacterized protein</fullName>
    </submittedName>
</protein>
<dbReference type="RefSeq" id="XP_029742447.1">
    <property type="nucleotide sequence ID" value="XM_029881061.1"/>
</dbReference>
<dbReference type="AlphaFoldDB" id="A0A4U7L4U3"/>
<reference evidence="2 3" key="1">
    <citation type="submission" date="2019-05" db="EMBL/GenBank/DDBJ databases">
        <title>Sporisorium graminicola CBS 10092 draft sequencing and annotation.</title>
        <authorList>
            <person name="Solano-Gonzalez S."/>
            <person name="Caddick M.X."/>
            <person name="Darby A."/>
        </authorList>
    </citation>
    <scope>NUCLEOTIDE SEQUENCE [LARGE SCALE GENOMIC DNA]</scope>
    <source>
        <strain evidence="2 3">CBS 10092</strain>
    </source>
</reference>
<keyword evidence="3" id="KW-1185">Reference proteome</keyword>
<evidence type="ECO:0000313" key="2">
    <source>
        <dbReference type="EMBL" id="TKY90462.1"/>
    </source>
</evidence>
<dbReference type="OrthoDB" id="66881at2759"/>
<evidence type="ECO:0000313" key="3">
    <source>
        <dbReference type="Proteomes" id="UP000306050"/>
    </source>
</evidence>
<sequence>MPLTHVQSRIVAAAWSGNLPPAPHSTGLPRLDPDIPSTDPSKWSSRATTSLAQDAGNKTSDLGYPSDSAYQDALLNLLPAYLRPRGTDEATKVPDKETSALSELPVPAADEGWSRMPDFRNQRRQDTKRLRRLLLGY</sequence>
<dbReference type="GeneID" id="40723355"/>
<gene>
    <name evidence="2" type="ORF">EX895_000460</name>
</gene>
<dbReference type="KEGG" id="sgra:EX895_000460"/>
<dbReference type="Proteomes" id="UP000306050">
    <property type="component" value="Chromosome SGRAM_1"/>
</dbReference>
<proteinExistence type="predicted"/>
<feature type="compositionally biased region" description="Polar residues" evidence="1">
    <location>
        <begin position="38"/>
        <end position="60"/>
    </location>
</feature>
<organism evidence="2 3">
    <name type="scientific">Sporisorium graminicola</name>
    <dbReference type="NCBI Taxonomy" id="280036"/>
    <lineage>
        <taxon>Eukaryota</taxon>
        <taxon>Fungi</taxon>
        <taxon>Dikarya</taxon>
        <taxon>Basidiomycota</taxon>
        <taxon>Ustilaginomycotina</taxon>
        <taxon>Ustilaginomycetes</taxon>
        <taxon>Ustilaginales</taxon>
        <taxon>Ustilaginaceae</taxon>
        <taxon>Sporisorium</taxon>
    </lineage>
</organism>
<comment type="caution">
    <text evidence="2">The sequence shown here is derived from an EMBL/GenBank/DDBJ whole genome shotgun (WGS) entry which is preliminary data.</text>
</comment>